<accession>A0ABS8SIT8</accession>
<protein>
    <submittedName>
        <fullName evidence="2">Uncharacterized protein</fullName>
    </submittedName>
</protein>
<evidence type="ECO:0000256" key="1">
    <source>
        <dbReference type="SAM" id="MobiDB-lite"/>
    </source>
</evidence>
<keyword evidence="3" id="KW-1185">Reference proteome</keyword>
<dbReference type="EMBL" id="JACEIK010000536">
    <property type="protein sequence ID" value="MCD7458715.1"/>
    <property type="molecule type" value="Genomic_DNA"/>
</dbReference>
<evidence type="ECO:0000313" key="2">
    <source>
        <dbReference type="EMBL" id="MCD7458715.1"/>
    </source>
</evidence>
<reference evidence="2 3" key="1">
    <citation type="journal article" date="2021" name="BMC Genomics">
        <title>Datura genome reveals duplications of psychoactive alkaloid biosynthetic genes and high mutation rate following tissue culture.</title>
        <authorList>
            <person name="Rajewski A."/>
            <person name="Carter-House D."/>
            <person name="Stajich J."/>
            <person name="Litt A."/>
        </authorList>
    </citation>
    <scope>NUCLEOTIDE SEQUENCE [LARGE SCALE GENOMIC DNA]</scope>
    <source>
        <strain evidence="2">AR-01</strain>
    </source>
</reference>
<comment type="caution">
    <text evidence="2">The sequence shown here is derived from an EMBL/GenBank/DDBJ whole genome shotgun (WGS) entry which is preliminary data.</text>
</comment>
<sequence length="141" mass="15350">MKATWDETSDEESKGEEVENNNLALMTGSDSDTDEESSEESEDEREINLTQYSSEKVSAPAPTEGTIMTADSLNVPPGSGQELNNSRGTYPETVVVSTYQKARRGTIPVLCQARCATLSRWVKIPIPVQLGTEAPKLNPKS</sequence>
<gene>
    <name evidence="2" type="ORF">HAX54_038970</name>
</gene>
<dbReference type="Proteomes" id="UP000823775">
    <property type="component" value="Unassembled WGS sequence"/>
</dbReference>
<name>A0ABS8SIT8_DATST</name>
<feature type="compositionally biased region" description="Acidic residues" evidence="1">
    <location>
        <begin position="31"/>
        <end position="45"/>
    </location>
</feature>
<proteinExistence type="predicted"/>
<organism evidence="2 3">
    <name type="scientific">Datura stramonium</name>
    <name type="common">Jimsonweed</name>
    <name type="synonym">Common thornapple</name>
    <dbReference type="NCBI Taxonomy" id="4076"/>
    <lineage>
        <taxon>Eukaryota</taxon>
        <taxon>Viridiplantae</taxon>
        <taxon>Streptophyta</taxon>
        <taxon>Embryophyta</taxon>
        <taxon>Tracheophyta</taxon>
        <taxon>Spermatophyta</taxon>
        <taxon>Magnoliopsida</taxon>
        <taxon>eudicotyledons</taxon>
        <taxon>Gunneridae</taxon>
        <taxon>Pentapetalae</taxon>
        <taxon>asterids</taxon>
        <taxon>lamiids</taxon>
        <taxon>Solanales</taxon>
        <taxon>Solanaceae</taxon>
        <taxon>Solanoideae</taxon>
        <taxon>Datureae</taxon>
        <taxon>Datura</taxon>
    </lineage>
</organism>
<evidence type="ECO:0000313" key="3">
    <source>
        <dbReference type="Proteomes" id="UP000823775"/>
    </source>
</evidence>
<feature type="region of interest" description="Disordered" evidence="1">
    <location>
        <begin position="1"/>
        <end position="89"/>
    </location>
</feature>